<sequence length="117" mass="13481">MEVGYAWSLVLGSSSGSFEGGSMIDSTEFRNEEYKCNCGLNAIIRTSFTFQNMGKRFRCCPKKKDPYNYFHFLASEEKIEGRVMELLLVLKDKECKVVKEKEKIIKCAIEETQWING</sequence>
<organism evidence="1 2">
    <name type="scientific">Rubroshorea leprosula</name>
    <dbReference type="NCBI Taxonomy" id="152421"/>
    <lineage>
        <taxon>Eukaryota</taxon>
        <taxon>Viridiplantae</taxon>
        <taxon>Streptophyta</taxon>
        <taxon>Embryophyta</taxon>
        <taxon>Tracheophyta</taxon>
        <taxon>Spermatophyta</taxon>
        <taxon>Magnoliopsida</taxon>
        <taxon>eudicotyledons</taxon>
        <taxon>Gunneridae</taxon>
        <taxon>Pentapetalae</taxon>
        <taxon>rosids</taxon>
        <taxon>malvids</taxon>
        <taxon>Malvales</taxon>
        <taxon>Dipterocarpaceae</taxon>
        <taxon>Rubroshorea</taxon>
    </lineage>
</organism>
<proteinExistence type="predicted"/>
<evidence type="ECO:0000313" key="2">
    <source>
        <dbReference type="Proteomes" id="UP001054252"/>
    </source>
</evidence>
<keyword evidence="2" id="KW-1185">Reference proteome</keyword>
<dbReference type="AlphaFoldDB" id="A0AAV5IQK3"/>
<evidence type="ECO:0000313" key="1">
    <source>
        <dbReference type="EMBL" id="GKV02680.1"/>
    </source>
</evidence>
<evidence type="ECO:0008006" key="3">
    <source>
        <dbReference type="Google" id="ProtNLM"/>
    </source>
</evidence>
<dbReference type="Proteomes" id="UP001054252">
    <property type="component" value="Unassembled WGS sequence"/>
</dbReference>
<reference evidence="1 2" key="1">
    <citation type="journal article" date="2021" name="Commun. Biol.">
        <title>The genome of Shorea leprosula (Dipterocarpaceae) highlights the ecological relevance of drought in aseasonal tropical rainforests.</title>
        <authorList>
            <person name="Ng K.K.S."/>
            <person name="Kobayashi M.J."/>
            <person name="Fawcett J.A."/>
            <person name="Hatakeyama M."/>
            <person name="Paape T."/>
            <person name="Ng C.H."/>
            <person name="Ang C.C."/>
            <person name="Tnah L.H."/>
            <person name="Lee C.T."/>
            <person name="Nishiyama T."/>
            <person name="Sese J."/>
            <person name="O'Brien M.J."/>
            <person name="Copetti D."/>
            <person name="Mohd Noor M.I."/>
            <person name="Ong R.C."/>
            <person name="Putra M."/>
            <person name="Sireger I.Z."/>
            <person name="Indrioko S."/>
            <person name="Kosugi Y."/>
            <person name="Izuno A."/>
            <person name="Isagi Y."/>
            <person name="Lee S.L."/>
            <person name="Shimizu K.K."/>
        </authorList>
    </citation>
    <scope>NUCLEOTIDE SEQUENCE [LARGE SCALE GENOMIC DNA]</scope>
    <source>
        <strain evidence="1">214</strain>
    </source>
</reference>
<dbReference type="EMBL" id="BPVZ01000019">
    <property type="protein sequence ID" value="GKV02680.1"/>
    <property type="molecule type" value="Genomic_DNA"/>
</dbReference>
<gene>
    <name evidence="1" type="ORF">SLEP1_g15078</name>
</gene>
<protein>
    <recommendedName>
        <fullName evidence="3">Zinc finger GRF-type domain-containing protein</fullName>
    </recommendedName>
</protein>
<name>A0AAV5IQK3_9ROSI</name>
<accession>A0AAV5IQK3</accession>
<comment type="caution">
    <text evidence="1">The sequence shown here is derived from an EMBL/GenBank/DDBJ whole genome shotgun (WGS) entry which is preliminary data.</text>
</comment>